<evidence type="ECO:0000259" key="7">
    <source>
        <dbReference type="PROSITE" id="PS50048"/>
    </source>
</evidence>
<dbReference type="InterPro" id="IPR036864">
    <property type="entry name" value="Zn2-C6_fun-type_DNA-bd_sf"/>
</dbReference>
<dbReference type="SMART" id="SM00066">
    <property type="entry name" value="GAL4"/>
    <property type="match status" value="1"/>
</dbReference>
<dbReference type="GO" id="GO:0003677">
    <property type="term" value="F:DNA binding"/>
    <property type="evidence" value="ECO:0007669"/>
    <property type="project" value="UniProtKB-KW"/>
</dbReference>
<dbReference type="EMBL" id="KZ821219">
    <property type="protein sequence ID" value="PYH49414.1"/>
    <property type="molecule type" value="Genomic_DNA"/>
</dbReference>
<gene>
    <name evidence="8" type="ORF">BP01DRAFT_388452</name>
</gene>
<dbReference type="Pfam" id="PF00172">
    <property type="entry name" value="Zn_clus"/>
    <property type="match status" value="1"/>
</dbReference>
<dbReference type="GeneID" id="37079062"/>
<dbReference type="InterPro" id="IPR050797">
    <property type="entry name" value="Carb_Metab_Trans_Reg"/>
</dbReference>
<dbReference type="GO" id="GO:0006351">
    <property type="term" value="P:DNA-templated transcription"/>
    <property type="evidence" value="ECO:0007669"/>
    <property type="project" value="InterPro"/>
</dbReference>
<dbReference type="GO" id="GO:0009893">
    <property type="term" value="P:positive regulation of metabolic process"/>
    <property type="evidence" value="ECO:0007669"/>
    <property type="project" value="UniProtKB-ARBA"/>
</dbReference>
<keyword evidence="5" id="KW-0539">Nucleus</keyword>
<evidence type="ECO:0000256" key="4">
    <source>
        <dbReference type="ARBA" id="ARBA00023163"/>
    </source>
</evidence>
<evidence type="ECO:0000256" key="2">
    <source>
        <dbReference type="ARBA" id="ARBA00023015"/>
    </source>
</evidence>
<keyword evidence="4" id="KW-0804">Transcription</keyword>
<reference evidence="8 9" key="1">
    <citation type="submission" date="2016-12" db="EMBL/GenBank/DDBJ databases">
        <title>The genomes of Aspergillus section Nigri reveals drivers in fungal speciation.</title>
        <authorList>
            <consortium name="DOE Joint Genome Institute"/>
            <person name="Vesth T.C."/>
            <person name="Nybo J."/>
            <person name="Theobald S."/>
            <person name="Brandl J."/>
            <person name="Frisvad J.C."/>
            <person name="Nielsen K.F."/>
            <person name="Lyhne E.K."/>
            <person name="Kogle M.E."/>
            <person name="Kuo A."/>
            <person name="Riley R."/>
            <person name="Clum A."/>
            <person name="Nolan M."/>
            <person name="Lipzen A."/>
            <person name="Salamov A."/>
            <person name="Henrissat B."/>
            <person name="Wiebenga A."/>
            <person name="De Vries R.P."/>
            <person name="Grigoriev I.V."/>
            <person name="Mortensen U.H."/>
            <person name="Andersen M.R."/>
            <person name="Baker S.E."/>
        </authorList>
    </citation>
    <scope>NUCLEOTIDE SEQUENCE [LARGE SCALE GENOMIC DNA]</scope>
    <source>
        <strain evidence="8 9">JOP 1030-1</strain>
    </source>
</reference>
<protein>
    <recommendedName>
        <fullName evidence="7">Zn(2)-C6 fungal-type domain-containing protein</fullName>
    </recommendedName>
</protein>
<dbReference type="InterPro" id="IPR007219">
    <property type="entry name" value="XnlR_reg_dom"/>
</dbReference>
<proteinExistence type="predicted"/>
<feature type="region of interest" description="Disordered" evidence="6">
    <location>
        <begin position="504"/>
        <end position="547"/>
    </location>
</feature>
<dbReference type="PANTHER" id="PTHR31668">
    <property type="entry name" value="GLUCOSE TRANSPORT TRANSCRIPTION REGULATOR RGT1-RELATED-RELATED"/>
    <property type="match status" value="1"/>
</dbReference>
<dbReference type="PANTHER" id="PTHR31668:SF28">
    <property type="entry name" value="ZN(II)2CYS6 TRANSCRIPTION FACTOR (EUROFUNG)"/>
    <property type="match status" value="1"/>
</dbReference>
<dbReference type="STRING" id="1450539.A0A318ZS20"/>
<evidence type="ECO:0000313" key="9">
    <source>
        <dbReference type="Proteomes" id="UP000248349"/>
    </source>
</evidence>
<name>A0A318ZS20_9EURO</name>
<dbReference type="InterPro" id="IPR001138">
    <property type="entry name" value="Zn2Cys6_DnaBD"/>
</dbReference>
<dbReference type="Pfam" id="PF04082">
    <property type="entry name" value="Fungal_trans"/>
    <property type="match status" value="1"/>
</dbReference>
<dbReference type="SUPFAM" id="SSF57701">
    <property type="entry name" value="Zn2/Cys6 DNA-binding domain"/>
    <property type="match status" value="1"/>
</dbReference>
<evidence type="ECO:0000256" key="1">
    <source>
        <dbReference type="ARBA" id="ARBA00022723"/>
    </source>
</evidence>
<feature type="domain" description="Zn(2)-C6 fungal-type" evidence="7">
    <location>
        <begin position="22"/>
        <end position="51"/>
    </location>
</feature>
<evidence type="ECO:0000256" key="3">
    <source>
        <dbReference type="ARBA" id="ARBA00023125"/>
    </source>
</evidence>
<dbReference type="PROSITE" id="PS00463">
    <property type="entry name" value="ZN2_CY6_FUNGAL_1"/>
    <property type="match status" value="1"/>
</dbReference>
<dbReference type="OrthoDB" id="2740448at2759"/>
<dbReference type="CDD" id="cd00067">
    <property type="entry name" value="GAL4"/>
    <property type="match status" value="1"/>
</dbReference>
<dbReference type="Gene3D" id="4.10.240.10">
    <property type="entry name" value="Zn(2)-C6 fungal-type DNA-binding domain"/>
    <property type="match status" value="1"/>
</dbReference>
<organism evidence="8 9">
    <name type="scientific">Aspergillus saccharolyticus JOP 1030-1</name>
    <dbReference type="NCBI Taxonomy" id="1450539"/>
    <lineage>
        <taxon>Eukaryota</taxon>
        <taxon>Fungi</taxon>
        <taxon>Dikarya</taxon>
        <taxon>Ascomycota</taxon>
        <taxon>Pezizomycotina</taxon>
        <taxon>Eurotiomycetes</taxon>
        <taxon>Eurotiomycetidae</taxon>
        <taxon>Eurotiales</taxon>
        <taxon>Aspergillaceae</taxon>
        <taxon>Aspergillus</taxon>
        <taxon>Aspergillus subgen. Circumdati</taxon>
    </lineage>
</organism>
<dbReference type="AlphaFoldDB" id="A0A318ZS20"/>
<evidence type="ECO:0000313" key="8">
    <source>
        <dbReference type="EMBL" id="PYH49414.1"/>
    </source>
</evidence>
<dbReference type="RefSeq" id="XP_025435396.1">
    <property type="nucleotide sequence ID" value="XM_025577833.1"/>
</dbReference>
<keyword evidence="3" id="KW-0238">DNA-binding</keyword>
<evidence type="ECO:0000256" key="6">
    <source>
        <dbReference type="SAM" id="MobiDB-lite"/>
    </source>
</evidence>
<dbReference type="PROSITE" id="PS50048">
    <property type="entry name" value="ZN2_CY6_FUNGAL_2"/>
    <property type="match status" value="1"/>
</dbReference>
<sequence>MHVTATAPTAKMSSRAGITKKACDGCKIRKIRCGGGQPCQSCFNARIKCTYIRVQQPRGPQKLRATTKFLIDQAQRGLETQIAFTSTPVSGEVLEQNHAVPNPAACETQQSSRSRIPINILASPLYIYHVRMYPVWPIVDVEKVLATLQQDTEEKEHETYALATAVAAATIAQLRLGQTSGPEKSLSAENFALESMRARRLYDYRSRLNLHNVRTAFFLHVYYENQQSGASESLLYLREAITLAQMMSLHREASYAGLPAEEQQLRRRVLWLLFVTERGVCILHKLPVILKTNVSTPALDTSDEPQVLPAFLKLLNLFRLFEQSRMFDLIEGDHGGRDTISDEVQGVDSRFLRLLQENLQDGSALLDHISDVQKADLCVTRHWMRMILWKFSFKQGLQGSPASQWPNSPSFPVLVAKELLNIVSQLPRTAIEAHGLGMELKLYEIASSLADAVINLAMLPRAPVWDGESRPSSILARLHSILSTFRGGGNKELAELLYKKMADAQSSGGPALPPPIREAHAPVRSKSQRKRPAATSNSRVKPPVADLPATTLDEGFSAADPIAADSVVDWSAADDYYQATTTFQTLDSQVDSTHAPTRDSVLPEEPCDDSSAAPHHHSLHSLGVGAHLAPSDLFGAASFSAGLGYAAAAAAAAATYAYDPYLGIPNASQSPLLLEEGRDPRLLGGALWFPPSLPSSESVGMWVGDFTPQTPGTSAQFPSENYFGMTNGEVVELSSPSFLA</sequence>
<dbReference type="GO" id="GO:0008270">
    <property type="term" value="F:zinc ion binding"/>
    <property type="evidence" value="ECO:0007669"/>
    <property type="project" value="InterPro"/>
</dbReference>
<dbReference type="Proteomes" id="UP000248349">
    <property type="component" value="Unassembled WGS sequence"/>
</dbReference>
<evidence type="ECO:0000256" key="5">
    <source>
        <dbReference type="ARBA" id="ARBA00023242"/>
    </source>
</evidence>
<dbReference type="GO" id="GO:0000981">
    <property type="term" value="F:DNA-binding transcription factor activity, RNA polymerase II-specific"/>
    <property type="evidence" value="ECO:0007669"/>
    <property type="project" value="InterPro"/>
</dbReference>
<feature type="region of interest" description="Disordered" evidence="6">
    <location>
        <begin position="588"/>
        <end position="616"/>
    </location>
</feature>
<keyword evidence="9" id="KW-1185">Reference proteome</keyword>
<keyword evidence="1" id="KW-0479">Metal-binding</keyword>
<dbReference type="CDD" id="cd12148">
    <property type="entry name" value="fungal_TF_MHR"/>
    <property type="match status" value="1"/>
</dbReference>
<keyword evidence="2" id="KW-0805">Transcription regulation</keyword>
<accession>A0A318ZS20</accession>